<dbReference type="Pfam" id="PF03951">
    <property type="entry name" value="Gln-synt_N"/>
    <property type="match status" value="1"/>
</dbReference>
<dbReference type="InterPro" id="IPR036651">
    <property type="entry name" value="Gln_synt_N_sf"/>
</dbReference>
<keyword evidence="9" id="KW-1185">Reference proteome</keyword>
<dbReference type="AlphaFoldDB" id="A0A372MLZ5"/>
<reference evidence="8 9" key="2">
    <citation type="submission" date="2018-09" db="EMBL/GenBank/DDBJ databases">
        <title>Genome of Sphaerochaeta halotolerans strain 4-11.</title>
        <authorList>
            <person name="Nazina T.N."/>
            <person name="Sokolova D.S."/>
        </authorList>
    </citation>
    <scope>NUCLEOTIDE SEQUENCE [LARGE SCALE GENOMIC DNA]</scope>
    <source>
        <strain evidence="8 9">4-11</strain>
    </source>
</reference>
<proteinExistence type="inferred from homology"/>
<feature type="domain" description="GS beta-grasp" evidence="6">
    <location>
        <begin position="16"/>
        <end position="101"/>
    </location>
</feature>
<dbReference type="Gene3D" id="3.30.590.10">
    <property type="entry name" value="Glutamine synthetase/guanido kinase, catalytic domain"/>
    <property type="match status" value="1"/>
</dbReference>
<dbReference type="Gene3D" id="3.10.20.70">
    <property type="entry name" value="Glutamine synthetase, N-terminal domain"/>
    <property type="match status" value="1"/>
</dbReference>
<keyword evidence="2" id="KW-0547">Nucleotide-binding</keyword>
<dbReference type="GO" id="GO:0004356">
    <property type="term" value="F:glutamine synthetase activity"/>
    <property type="evidence" value="ECO:0007669"/>
    <property type="project" value="InterPro"/>
</dbReference>
<reference evidence="9" key="1">
    <citation type="submission" date="2018-08" db="EMBL/GenBank/DDBJ databases">
        <authorList>
            <person name="Grouzdev D.S."/>
            <person name="Krutkina M.S."/>
        </authorList>
    </citation>
    <scope>NUCLEOTIDE SEQUENCE [LARGE SCALE GENOMIC DNA]</scope>
    <source>
        <strain evidence="9">4-11</strain>
    </source>
</reference>
<dbReference type="PANTHER" id="PTHR43785:SF12">
    <property type="entry name" value="TYPE-1 GLUTAMINE SYNTHETASE 2"/>
    <property type="match status" value="1"/>
</dbReference>
<evidence type="ECO:0000313" key="9">
    <source>
        <dbReference type="Proteomes" id="UP000264002"/>
    </source>
</evidence>
<dbReference type="InterPro" id="IPR008147">
    <property type="entry name" value="Gln_synt_N"/>
</dbReference>
<keyword evidence="1" id="KW-0436">Ligase</keyword>
<evidence type="ECO:0000256" key="4">
    <source>
        <dbReference type="PROSITE-ProRule" id="PRU01330"/>
    </source>
</evidence>
<sequence>MMRNTQQEVMQFIKEQDVRFARLVFCDIFGQIKNISISASELERAFSSGISFDASSVKGFLSVEESDLLLFPDPATLSILPWRPAQGRVVRFFCSIKRPDGTLFEGDTRSLLQETVRKASLQGYSFGVGPECEFYLFKTDEEGKPTYQPLDDGTYLDVAPLDKGENVRREICLTLEQMGFYTERSHHESGPGQNEIDFKYGTPIEAADNFITFKSVVKTISDRSGLFASFLPKPMQRESGSGLHFNLSIKAEGEQYSKIEAAMSAGILNRIQEISLFLNPLANSFERLGSFEAPKYVGWGRANRSLLIRIPYTSGEYRRIEVRSADPACNPYLAITLLLTAALEGIRGDLPLEEEYQGSAYQKQTGRMLPSSLEEAMELAKHSDFVQSILPERLLTCFLEAKGAEWRSYEKAVDPFEASRKAYFLTT</sequence>
<dbReference type="SMART" id="SM01230">
    <property type="entry name" value="Gln-synt_C"/>
    <property type="match status" value="1"/>
</dbReference>
<name>A0A372MLZ5_9SPIR</name>
<organism evidence="8 9">
    <name type="scientific">Sphaerochaeta halotolerans</name>
    <dbReference type="NCBI Taxonomy" id="2293840"/>
    <lineage>
        <taxon>Bacteria</taxon>
        <taxon>Pseudomonadati</taxon>
        <taxon>Spirochaetota</taxon>
        <taxon>Spirochaetia</taxon>
        <taxon>Spirochaetales</taxon>
        <taxon>Sphaerochaetaceae</taxon>
        <taxon>Sphaerochaeta</taxon>
    </lineage>
</organism>
<evidence type="ECO:0000259" key="7">
    <source>
        <dbReference type="PROSITE" id="PS51987"/>
    </source>
</evidence>
<feature type="domain" description="GS catalytic" evidence="7">
    <location>
        <begin position="108"/>
        <end position="427"/>
    </location>
</feature>
<dbReference type="GO" id="GO:0006542">
    <property type="term" value="P:glutamine biosynthetic process"/>
    <property type="evidence" value="ECO:0007669"/>
    <property type="project" value="InterPro"/>
</dbReference>
<accession>A0A372MLZ5</accession>
<comment type="caution">
    <text evidence="8">The sequence shown here is derived from an EMBL/GenBank/DDBJ whole genome shotgun (WGS) entry which is preliminary data.</text>
</comment>
<gene>
    <name evidence="8" type="ORF">DYP60_01005</name>
</gene>
<evidence type="ECO:0000256" key="5">
    <source>
        <dbReference type="RuleBase" id="RU000384"/>
    </source>
</evidence>
<protein>
    <submittedName>
        <fullName evidence="8">Glutamine synthetase</fullName>
    </submittedName>
</protein>
<dbReference type="InterPro" id="IPR014746">
    <property type="entry name" value="Gln_synth/guanido_kin_cat_dom"/>
</dbReference>
<dbReference type="PROSITE" id="PS51986">
    <property type="entry name" value="GS_BETA_GRASP"/>
    <property type="match status" value="1"/>
</dbReference>
<evidence type="ECO:0000256" key="3">
    <source>
        <dbReference type="ARBA" id="ARBA00022840"/>
    </source>
</evidence>
<dbReference type="Proteomes" id="UP000264002">
    <property type="component" value="Unassembled WGS sequence"/>
</dbReference>
<dbReference type="EMBL" id="QUWK01000001">
    <property type="protein sequence ID" value="RFU96180.1"/>
    <property type="molecule type" value="Genomic_DNA"/>
</dbReference>
<dbReference type="GO" id="GO:0005524">
    <property type="term" value="F:ATP binding"/>
    <property type="evidence" value="ECO:0007669"/>
    <property type="project" value="UniProtKB-KW"/>
</dbReference>
<evidence type="ECO:0000313" key="8">
    <source>
        <dbReference type="EMBL" id="RFU96180.1"/>
    </source>
</evidence>
<evidence type="ECO:0000259" key="6">
    <source>
        <dbReference type="PROSITE" id="PS51986"/>
    </source>
</evidence>
<dbReference type="SUPFAM" id="SSF54368">
    <property type="entry name" value="Glutamine synthetase, N-terminal domain"/>
    <property type="match status" value="1"/>
</dbReference>
<evidence type="ECO:0000256" key="2">
    <source>
        <dbReference type="ARBA" id="ARBA00022741"/>
    </source>
</evidence>
<dbReference type="Pfam" id="PF00120">
    <property type="entry name" value="Gln-synt_C"/>
    <property type="match status" value="1"/>
</dbReference>
<dbReference type="SUPFAM" id="SSF55931">
    <property type="entry name" value="Glutamine synthetase/guanido kinase"/>
    <property type="match status" value="1"/>
</dbReference>
<comment type="similarity">
    <text evidence="4 5">Belongs to the glutamine synthetase family.</text>
</comment>
<keyword evidence="3" id="KW-0067">ATP-binding</keyword>
<evidence type="ECO:0000256" key="1">
    <source>
        <dbReference type="ARBA" id="ARBA00022598"/>
    </source>
</evidence>
<dbReference type="PANTHER" id="PTHR43785">
    <property type="entry name" value="GAMMA-GLUTAMYLPUTRESCINE SYNTHETASE"/>
    <property type="match status" value="1"/>
</dbReference>
<dbReference type="PROSITE" id="PS51987">
    <property type="entry name" value="GS_CATALYTIC"/>
    <property type="match status" value="1"/>
</dbReference>
<dbReference type="InterPro" id="IPR008146">
    <property type="entry name" value="Gln_synth_cat_dom"/>
</dbReference>